<comment type="caution">
    <text evidence="1">The sequence shown here is derived from an EMBL/GenBank/DDBJ whole genome shotgun (WGS) entry which is preliminary data.</text>
</comment>
<evidence type="ECO:0000313" key="1">
    <source>
        <dbReference type="EMBL" id="KKN98910.1"/>
    </source>
</evidence>
<dbReference type="AlphaFoldDB" id="A0A0F9V110"/>
<dbReference type="EMBL" id="LAZR01000049">
    <property type="protein sequence ID" value="KKN98910.1"/>
    <property type="molecule type" value="Genomic_DNA"/>
</dbReference>
<name>A0A0F9V110_9ZZZZ</name>
<gene>
    <name evidence="1" type="ORF">LCGC14_0141550</name>
</gene>
<reference evidence="1" key="1">
    <citation type="journal article" date="2015" name="Nature">
        <title>Complex archaea that bridge the gap between prokaryotes and eukaryotes.</title>
        <authorList>
            <person name="Spang A."/>
            <person name="Saw J.H."/>
            <person name="Jorgensen S.L."/>
            <person name="Zaremba-Niedzwiedzka K."/>
            <person name="Martijn J."/>
            <person name="Lind A.E."/>
            <person name="van Eijk R."/>
            <person name="Schleper C."/>
            <person name="Guy L."/>
            <person name="Ettema T.J."/>
        </authorList>
    </citation>
    <scope>NUCLEOTIDE SEQUENCE</scope>
</reference>
<protein>
    <submittedName>
        <fullName evidence="1">Uncharacterized protein</fullName>
    </submittedName>
</protein>
<organism evidence="1">
    <name type="scientific">marine sediment metagenome</name>
    <dbReference type="NCBI Taxonomy" id="412755"/>
    <lineage>
        <taxon>unclassified sequences</taxon>
        <taxon>metagenomes</taxon>
        <taxon>ecological metagenomes</taxon>
    </lineage>
</organism>
<sequence length="122" mass="14283">MSQKEEELALLRQQNNEVKRGRIARDSRDRLKKIAHKKFRTCFISALVEFENTFGLIVWGHNLPEDGITIEQKANRVLWEQVRKNILDKGNTQSRALGMEIDLHSVEFEGYRIEFGGIRDEQ</sequence>
<accession>A0A0F9V110</accession>
<proteinExistence type="predicted"/>